<reference evidence="6" key="2">
    <citation type="submission" date="2013-04" db="EMBL/GenBank/DDBJ databases">
        <title>Bisphenol A degrading Sphingobium sp. strain BiD32.</title>
        <authorList>
            <person name="Nielsen J.L."/>
            <person name="Zhou N.A."/>
            <person name="Kjeldal H."/>
        </authorList>
    </citation>
    <scope>NUCLEOTIDE SEQUENCE [LARGE SCALE GENOMIC DNA]</scope>
    <source>
        <strain evidence="6">BiD32</strain>
    </source>
</reference>
<evidence type="ECO:0000313" key="6">
    <source>
        <dbReference type="Proteomes" id="UP000013201"/>
    </source>
</evidence>
<dbReference type="SUPFAM" id="SSF75005">
    <property type="entry name" value="Arabinanase/levansucrase/invertase"/>
    <property type="match status" value="1"/>
</dbReference>
<protein>
    <submittedName>
        <fullName evidence="5">Levansucrase</fullName>
        <ecNumber evidence="5">2.4.1.10</ecNumber>
    </submittedName>
</protein>
<dbReference type="RefSeq" id="WP_006951747.1">
    <property type="nucleotide sequence ID" value="NZ_CAVK010000049.1"/>
</dbReference>
<evidence type="ECO:0000256" key="2">
    <source>
        <dbReference type="PIRSR" id="PIRSR603469-2"/>
    </source>
</evidence>
<dbReference type="InterPro" id="IPR003469">
    <property type="entry name" value="Glyco_hydro_68"/>
</dbReference>
<proteinExistence type="inferred from homology"/>
<sequence>MSSWTAAHVAAIAPDAPTAPIIGAHDVRPVADNLDIWDAWPVQQRDGAPIELANGAQLWMALAAPHFADPDERHGRARIHLFHYRGDRWSHVGPAMPDGFSPGSREWSGSAIWDEASDDVILYFTAAGRRGEAAPSFEQRMFSARARLSEAGGLTGWQDLREIVTIDPDHYMSTREGGGIGTIKAFRDPAWFRDPADGRPYLFFAASRAGSTSAYNGVVGMASADPATPDDWVIAPPLLSADGLNNELERPHMVVYEGSYYLFWSTQRHVFNPDGPTGPTGLYAMVAPAVSGPWRPVNGSGLVFANPATAPAQSYSWMVLPDLSVTSFIDNWGDGDERRFGGTFAPFLRLWLDGDRAGVTA</sequence>
<keyword evidence="5" id="KW-0328">Glycosyltransferase</keyword>
<dbReference type="GO" id="GO:0009758">
    <property type="term" value="P:carbohydrate utilization"/>
    <property type="evidence" value="ECO:0007669"/>
    <property type="project" value="InterPro"/>
</dbReference>
<feature type="binding site" evidence="2">
    <location>
        <position position="108"/>
    </location>
    <ligand>
        <name>substrate</name>
    </ligand>
</feature>
<evidence type="ECO:0000256" key="1">
    <source>
        <dbReference type="ARBA" id="ARBA00006775"/>
    </source>
</evidence>
<dbReference type="EC" id="2.4.1.10" evidence="5"/>
<gene>
    <name evidence="5" type="ORF">EBBID32_9840</name>
</gene>
<reference evidence="5 6" key="1">
    <citation type="submission" date="2013-03" db="EMBL/GenBank/DDBJ databases">
        <authorList>
            <person name="Le V."/>
        </authorList>
    </citation>
    <scope>NUCLEOTIDE SEQUENCE [LARGE SCALE GENOMIC DNA]</scope>
    <source>
        <strain evidence="5 6">BiD32</strain>
    </source>
</reference>
<dbReference type="CDD" id="cd08997">
    <property type="entry name" value="GH68"/>
    <property type="match status" value="1"/>
</dbReference>
<comment type="similarity">
    <text evidence="1 4">Belongs to the glycosyl hydrolase 68 family.</text>
</comment>
<organism evidence="5 6">
    <name type="scientific">Sphingobium indicum BiD32</name>
    <dbReference type="NCBI Taxonomy" id="1301087"/>
    <lineage>
        <taxon>Bacteria</taxon>
        <taxon>Pseudomonadati</taxon>
        <taxon>Pseudomonadota</taxon>
        <taxon>Alphaproteobacteria</taxon>
        <taxon>Sphingomonadales</taxon>
        <taxon>Sphingomonadaceae</taxon>
        <taxon>Sphingobium</taxon>
    </lineage>
</organism>
<dbReference type="GO" id="GO:0050053">
    <property type="term" value="F:levansucrase activity"/>
    <property type="evidence" value="ECO:0007669"/>
    <property type="project" value="UniProtKB-EC"/>
</dbReference>
<dbReference type="Gene3D" id="2.115.10.20">
    <property type="entry name" value="Glycosyl hydrolase domain, family 43"/>
    <property type="match status" value="1"/>
</dbReference>
<feature type="binding site" evidence="2">
    <location>
        <position position="37"/>
    </location>
    <ligand>
        <name>substrate</name>
    </ligand>
</feature>
<evidence type="ECO:0000256" key="3">
    <source>
        <dbReference type="PIRSR" id="PIRSR603469-4"/>
    </source>
</evidence>
<dbReference type="OrthoDB" id="3359526at2"/>
<comment type="caution">
    <text evidence="5">The sequence shown here is derived from an EMBL/GenBank/DDBJ whole genome shotgun (WGS) entry which is preliminary data.</text>
</comment>
<name>N1MI88_9SPHN</name>
<dbReference type="AlphaFoldDB" id="N1MI88"/>
<feature type="site" description="Transition state stabilizer" evidence="3">
    <location>
        <position position="188"/>
    </location>
</feature>
<dbReference type="Pfam" id="PF02435">
    <property type="entry name" value="Glyco_hydro_68"/>
    <property type="match status" value="2"/>
</dbReference>
<evidence type="ECO:0000256" key="4">
    <source>
        <dbReference type="RuleBase" id="RU361220"/>
    </source>
</evidence>
<accession>N1MI88</accession>
<keyword evidence="6" id="KW-1185">Reference proteome</keyword>
<dbReference type="InterPro" id="IPR023296">
    <property type="entry name" value="Glyco_hydro_beta-prop_sf"/>
</dbReference>
<keyword evidence="5" id="KW-0808">Transferase</keyword>
<evidence type="ECO:0000313" key="5">
    <source>
        <dbReference type="EMBL" id="CCW16646.1"/>
    </source>
</evidence>
<dbReference type="Proteomes" id="UP000013201">
    <property type="component" value="Unassembled WGS sequence"/>
</dbReference>
<dbReference type="EMBL" id="CAVK010000049">
    <property type="protein sequence ID" value="CCW16646.1"/>
    <property type="molecule type" value="Genomic_DNA"/>
</dbReference>